<comment type="similarity">
    <text evidence="1">Belongs to the thaumatin family.</text>
</comment>
<protein>
    <recommendedName>
        <fullName evidence="6">Thaumatin-like protein</fullName>
    </recommendedName>
</protein>
<dbReference type="Pfam" id="PF00314">
    <property type="entry name" value="Thaumatin"/>
    <property type="match status" value="1"/>
</dbReference>
<dbReference type="EMBL" id="BTGU01000005">
    <property type="protein sequence ID" value="GMN35802.1"/>
    <property type="molecule type" value="Genomic_DNA"/>
</dbReference>
<dbReference type="PRINTS" id="PR00347">
    <property type="entry name" value="THAUMATIN"/>
</dbReference>
<dbReference type="Gene3D" id="2.60.110.10">
    <property type="entry name" value="Thaumatin"/>
    <property type="match status" value="1"/>
</dbReference>
<dbReference type="CDD" id="cd09218">
    <property type="entry name" value="TLP-PA"/>
    <property type="match status" value="1"/>
</dbReference>
<feature type="signal peptide" evidence="3">
    <location>
        <begin position="1"/>
        <end position="28"/>
    </location>
</feature>
<keyword evidence="5" id="KW-1185">Reference proteome</keyword>
<feature type="compositionally biased region" description="Low complexity" evidence="2">
    <location>
        <begin position="261"/>
        <end position="283"/>
    </location>
</feature>
<comment type="caution">
    <text evidence="4">The sequence shown here is derived from an EMBL/GenBank/DDBJ whole genome shotgun (WGS) entry which is preliminary data.</text>
</comment>
<sequence length="336" mass="35307">MDLMTHFSQSSYLMITLIFLLICKGTLGATFTIINKCGHTVWPGTLSNADSSRLDSTGFELPPGRSRAFQAPPNWSGRFWGRTGCSFDPTTGQGGCATGDCGSNQIECNGAGVNPPATLAEFTIRLGALDFYDVSLVDGYNLPILVDATGGTGACLSTGCVTDLNQQCPPELRVGNGEACKSACEAFARPEYCCSGDYASPATCKPTAYSEMFKSACPKSYSYAYDDPTSTFTCSGADYTITFCPSSTSKKSARDMPPPSDSSTDTNTGTDTTSGSSGTKGSTTGTGGFPFGDTSSWFPNFVTGDSSKLLISTYTLHATLTLSITLLLYFSSITCS</sequence>
<feature type="region of interest" description="Disordered" evidence="2">
    <location>
        <begin position="247"/>
        <end position="283"/>
    </location>
</feature>
<dbReference type="PANTHER" id="PTHR31048">
    <property type="entry name" value="OS03G0233200 PROTEIN"/>
    <property type="match status" value="1"/>
</dbReference>
<evidence type="ECO:0000256" key="3">
    <source>
        <dbReference type="SAM" id="SignalP"/>
    </source>
</evidence>
<proteinExistence type="inferred from homology"/>
<dbReference type="SMART" id="SM00205">
    <property type="entry name" value="THN"/>
    <property type="match status" value="1"/>
</dbReference>
<keyword evidence="3" id="KW-0732">Signal</keyword>
<name>A0AA88CZI9_FICCA</name>
<dbReference type="InterPro" id="IPR001938">
    <property type="entry name" value="Thaumatin"/>
</dbReference>
<accession>A0AA88CZI9</accession>
<evidence type="ECO:0000313" key="5">
    <source>
        <dbReference type="Proteomes" id="UP001187192"/>
    </source>
</evidence>
<dbReference type="AlphaFoldDB" id="A0AA88CZI9"/>
<dbReference type="InterPro" id="IPR037176">
    <property type="entry name" value="Osmotin/thaumatin-like_sf"/>
</dbReference>
<gene>
    <name evidence="4" type="ORF">TIFTF001_005538</name>
</gene>
<dbReference type="SUPFAM" id="SSF49870">
    <property type="entry name" value="Osmotin, thaumatin-like protein"/>
    <property type="match status" value="1"/>
</dbReference>
<organism evidence="4 5">
    <name type="scientific">Ficus carica</name>
    <name type="common">Common fig</name>
    <dbReference type="NCBI Taxonomy" id="3494"/>
    <lineage>
        <taxon>Eukaryota</taxon>
        <taxon>Viridiplantae</taxon>
        <taxon>Streptophyta</taxon>
        <taxon>Embryophyta</taxon>
        <taxon>Tracheophyta</taxon>
        <taxon>Spermatophyta</taxon>
        <taxon>Magnoliopsida</taxon>
        <taxon>eudicotyledons</taxon>
        <taxon>Gunneridae</taxon>
        <taxon>Pentapetalae</taxon>
        <taxon>rosids</taxon>
        <taxon>fabids</taxon>
        <taxon>Rosales</taxon>
        <taxon>Moraceae</taxon>
        <taxon>Ficeae</taxon>
        <taxon>Ficus</taxon>
    </lineage>
</organism>
<dbReference type="Proteomes" id="UP001187192">
    <property type="component" value="Unassembled WGS sequence"/>
</dbReference>
<evidence type="ECO:0000256" key="2">
    <source>
        <dbReference type="SAM" id="MobiDB-lite"/>
    </source>
</evidence>
<evidence type="ECO:0000313" key="4">
    <source>
        <dbReference type="EMBL" id="GMN35802.1"/>
    </source>
</evidence>
<dbReference type="FunFam" id="2.60.110.10:FF:000001">
    <property type="entry name" value="THAUMATIN-LIKE PROTEIN 1"/>
    <property type="match status" value="1"/>
</dbReference>
<feature type="chain" id="PRO_5041653991" description="Thaumatin-like protein" evidence="3">
    <location>
        <begin position="29"/>
        <end position="336"/>
    </location>
</feature>
<evidence type="ECO:0008006" key="6">
    <source>
        <dbReference type="Google" id="ProtNLM"/>
    </source>
</evidence>
<dbReference type="PROSITE" id="PS51367">
    <property type="entry name" value="THAUMATIN_2"/>
    <property type="match status" value="1"/>
</dbReference>
<reference evidence="4" key="1">
    <citation type="submission" date="2023-07" db="EMBL/GenBank/DDBJ databases">
        <title>draft genome sequence of fig (Ficus carica).</title>
        <authorList>
            <person name="Takahashi T."/>
            <person name="Nishimura K."/>
        </authorList>
    </citation>
    <scope>NUCLEOTIDE SEQUENCE</scope>
</reference>
<evidence type="ECO:0000256" key="1">
    <source>
        <dbReference type="ARBA" id="ARBA00010607"/>
    </source>
</evidence>